<dbReference type="InterPro" id="IPR036388">
    <property type="entry name" value="WH-like_DNA-bd_sf"/>
</dbReference>
<dbReference type="Gene3D" id="1.10.10.10">
    <property type="entry name" value="Winged helix-like DNA-binding domain superfamily/Winged helix DNA-binding domain"/>
    <property type="match status" value="1"/>
</dbReference>
<organism evidence="3 4">
    <name type="scientific">Pseudonocardia aurantiaca</name>
    <dbReference type="NCBI Taxonomy" id="75290"/>
    <lineage>
        <taxon>Bacteria</taxon>
        <taxon>Bacillati</taxon>
        <taxon>Actinomycetota</taxon>
        <taxon>Actinomycetes</taxon>
        <taxon>Pseudonocardiales</taxon>
        <taxon>Pseudonocardiaceae</taxon>
        <taxon>Pseudonocardia</taxon>
    </lineage>
</organism>
<dbReference type="GO" id="GO:0003677">
    <property type="term" value="F:DNA binding"/>
    <property type="evidence" value="ECO:0007669"/>
    <property type="project" value="UniProtKB-KW"/>
</dbReference>
<feature type="region of interest" description="Disordered" evidence="1">
    <location>
        <begin position="1"/>
        <end position="70"/>
    </location>
</feature>
<keyword evidence="3" id="KW-0238">DNA-binding</keyword>
<dbReference type="Pfam" id="PF13463">
    <property type="entry name" value="HTH_27"/>
    <property type="match status" value="1"/>
</dbReference>
<evidence type="ECO:0000313" key="3">
    <source>
        <dbReference type="EMBL" id="MFD1532387.1"/>
    </source>
</evidence>
<feature type="domain" description="HTH marR-type" evidence="2">
    <location>
        <begin position="4"/>
        <end position="34"/>
    </location>
</feature>
<feature type="compositionally biased region" description="Pro residues" evidence="1">
    <location>
        <begin position="50"/>
        <end position="60"/>
    </location>
</feature>
<dbReference type="InterPro" id="IPR000835">
    <property type="entry name" value="HTH_MarR-typ"/>
</dbReference>
<accession>A0ABW4FTP8</accession>
<dbReference type="EMBL" id="JBHUCP010000018">
    <property type="protein sequence ID" value="MFD1532387.1"/>
    <property type="molecule type" value="Genomic_DNA"/>
</dbReference>
<dbReference type="InterPro" id="IPR036390">
    <property type="entry name" value="WH_DNA-bd_sf"/>
</dbReference>
<comment type="caution">
    <text evidence="3">The sequence shown here is derived from an EMBL/GenBank/DDBJ whole genome shotgun (WGS) entry which is preliminary data.</text>
</comment>
<name>A0ABW4FTP8_9PSEU</name>
<sequence length="70" mass="8036">MASTLARMERDGLVERVPDPHDRRRSLVHLTPRAARSKTSSSRPHRRATPRPPPASPPPSWRRSSPRRPR</sequence>
<dbReference type="Proteomes" id="UP001597145">
    <property type="component" value="Unassembled WGS sequence"/>
</dbReference>
<keyword evidence="4" id="KW-1185">Reference proteome</keyword>
<gene>
    <name evidence="3" type="ORF">ACFSCY_23445</name>
</gene>
<protein>
    <submittedName>
        <fullName evidence="3">Winged helix DNA-binding protein</fullName>
    </submittedName>
</protein>
<evidence type="ECO:0000313" key="4">
    <source>
        <dbReference type="Proteomes" id="UP001597145"/>
    </source>
</evidence>
<dbReference type="RefSeq" id="WP_343986635.1">
    <property type="nucleotide sequence ID" value="NZ_BAAAJG010000027.1"/>
</dbReference>
<dbReference type="SUPFAM" id="SSF46785">
    <property type="entry name" value="Winged helix' DNA-binding domain"/>
    <property type="match status" value="1"/>
</dbReference>
<reference evidence="4" key="1">
    <citation type="journal article" date="2019" name="Int. J. Syst. Evol. Microbiol.">
        <title>The Global Catalogue of Microorganisms (GCM) 10K type strain sequencing project: providing services to taxonomists for standard genome sequencing and annotation.</title>
        <authorList>
            <consortium name="The Broad Institute Genomics Platform"/>
            <consortium name="The Broad Institute Genome Sequencing Center for Infectious Disease"/>
            <person name="Wu L."/>
            <person name="Ma J."/>
        </authorList>
    </citation>
    <scope>NUCLEOTIDE SEQUENCE [LARGE SCALE GENOMIC DNA]</scope>
    <source>
        <strain evidence="4">JCM 12165</strain>
    </source>
</reference>
<feature type="compositionally biased region" description="Basic and acidic residues" evidence="1">
    <location>
        <begin position="7"/>
        <end position="22"/>
    </location>
</feature>
<proteinExistence type="predicted"/>
<evidence type="ECO:0000256" key="1">
    <source>
        <dbReference type="SAM" id="MobiDB-lite"/>
    </source>
</evidence>
<evidence type="ECO:0000259" key="2">
    <source>
        <dbReference type="Pfam" id="PF13463"/>
    </source>
</evidence>